<sequence length="103" mass="11104">MAQGSGSSARLGVLLGILLYLLAAKPIFAAEYKVVFNYFKERHNVAVLTKEGYDSCTAPSGSIVYQTGHDEIRLDPGQSYFICTTPGHCENGMKIAINASDSN</sequence>
<dbReference type="GO" id="GO:0005886">
    <property type="term" value="C:plasma membrane"/>
    <property type="evidence" value="ECO:0007669"/>
    <property type="project" value="TreeGrafter"/>
</dbReference>
<reference evidence="5" key="1">
    <citation type="journal article" date="2017" name="Nature">
        <title>The genome of Chenopodium quinoa.</title>
        <authorList>
            <person name="Jarvis D.E."/>
            <person name="Ho Y.S."/>
            <person name="Lightfoot D.J."/>
            <person name="Schmoeckel S.M."/>
            <person name="Li B."/>
            <person name="Borm T.J.A."/>
            <person name="Ohyanagi H."/>
            <person name="Mineta K."/>
            <person name="Michell C.T."/>
            <person name="Saber N."/>
            <person name="Kharbatia N.M."/>
            <person name="Rupper R.R."/>
            <person name="Sharp A.R."/>
            <person name="Dally N."/>
            <person name="Boughton B.A."/>
            <person name="Woo Y.H."/>
            <person name="Gao G."/>
            <person name="Schijlen E.G.W.M."/>
            <person name="Guo X."/>
            <person name="Momin A.A."/>
            <person name="Negrao S."/>
            <person name="Al-Babili S."/>
            <person name="Gehring C."/>
            <person name="Roessner U."/>
            <person name="Jung C."/>
            <person name="Murphy K."/>
            <person name="Arold S.T."/>
            <person name="Gojobori T."/>
            <person name="van der Linden C.G."/>
            <person name="van Loo E.N."/>
            <person name="Jellen E.N."/>
            <person name="Maughan P.J."/>
            <person name="Tester M."/>
        </authorList>
    </citation>
    <scope>NUCLEOTIDE SEQUENCE [LARGE SCALE GENOMIC DNA]</scope>
    <source>
        <strain evidence="5">cv. PI 614886</strain>
    </source>
</reference>
<dbReference type="Gramene" id="AUR62031979-RA">
    <property type="protein sequence ID" value="AUR62031979-RA:cds"/>
    <property type="gene ID" value="AUR62031979"/>
</dbReference>
<feature type="domain" description="Phytocyanin" evidence="4">
    <location>
        <begin position="1"/>
        <end position="101"/>
    </location>
</feature>
<dbReference type="AlphaFoldDB" id="A0A803MM17"/>
<feature type="signal peptide" evidence="3">
    <location>
        <begin position="1"/>
        <end position="29"/>
    </location>
</feature>
<organism evidence="5 6">
    <name type="scientific">Chenopodium quinoa</name>
    <name type="common">Quinoa</name>
    <dbReference type="NCBI Taxonomy" id="63459"/>
    <lineage>
        <taxon>Eukaryota</taxon>
        <taxon>Viridiplantae</taxon>
        <taxon>Streptophyta</taxon>
        <taxon>Embryophyta</taxon>
        <taxon>Tracheophyta</taxon>
        <taxon>Spermatophyta</taxon>
        <taxon>Magnoliopsida</taxon>
        <taxon>eudicotyledons</taxon>
        <taxon>Gunneridae</taxon>
        <taxon>Pentapetalae</taxon>
        <taxon>Caryophyllales</taxon>
        <taxon>Chenopodiaceae</taxon>
        <taxon>Chenopodioideae</taxon>
        <taxon>Atripliceae</taxon>
        <taxon>Chenopodium</taxon>
    </lineage>
</organism>
<evidence type="ECO:0000313" key="6">
    <source>
        <dbReference type="Proteomes" id="UP000596660"/>
    </source>
</evidence>
<evidence type="ECO:0000256" key="3">
    <source>
        <dbReference type="SAM" id="SignalP"/>
    </source>
</evidence>
<dbReference type="PANTHER" id="PTHR33021:SF341">
    <property type="entry name" value="BASIC BLUE PROTEIN-LIKE"/>
    <property type="match status" value="1"/>
</dbReference>
<dbReference type="InterPro" id="IPR008972">
    <property type="entry name" value="Cupredoxin"/>
</dbReference>
<evidence type="ECO:0000256" key="1">
    <source>
        <dbReference type="ARBA" id="ARBA00022723"/>
    </source>
</evidence>
<dbReference type="InterPro" id="IPR003245">
    <property type="entry name" value="Phytocyanin_dom"/>
</dbReference>
<evidence type="ECO:0000313" key="5">
    <source>
        <dbReference type="EnsemblPlants" id="AUR62031979-RA:cds"/>
    </source>
</evidence>
<accession>A0A803MM17</accession>
<keyword evidence="1" id="KW-0479">Metal-binding</keyword>
<dbReference type="EnsemblPlants" id="AUR62031979-RA">
    <property type="protein sequence ID" value="AUR62031979-RA:cds"/>
    <property type="gene ID" value="AUR62031979"/>
</dbReference>
<protein>
    <recommendedName>
        <fullName evidence="4">Phytocyanin domain-containing protein</fullName>
    </recommendedName>
</protein>
<dbReference type="PROSITE" id="PS00196">
    <property type="entry name" value="COPPER_BLUE"/>
    <property type="match status" value="1"/>
</dbReference>
<reference evidence="5" key="2">
    <citation type="submission" date="2021-03" db="UniProtKB">
        <authorList>
            <consortium name="EnsemblPlants"/>
        </authorList>
    </citation>
    <scope>IDENTIFICATION</scope>
</reference>
<evidence type="ECO:0000256" key="2">
    <source>
        <dbReference type="ARBA" id="ARBA00023008"/>
    </source>
</evidence>
<proteinExistence type="predicted"/>
<dbReference type="SUPFAM" id="SSF49503">
    <property type="entry name" value="Cupredoxins"/>
    <property type="match status" value="1"/>
</dbReference>
<dbReference type="Proteomes" id="UP000596660">
    <property type="component" value="Unplaced"/>
</dbReference>
<dbReference type="InterPro" id="IPR028871">
    <property type="entry name" value="BlueCu_1_BS"/>
</dbReference>
<feature type="chain" id="PRO_5030789142" description="Phytocyanin domain-containing protein" evidence="3">
    <location>
        <begin position="30"/>
        <end position="103"/>
    </location>
</feature>
<dbReference type="PROSITE" id="PS51485">
    <property type="entry name" value="PHYTOCYANIN"/>
    <property type="match status" value="1"/>
</dbReference>
<evidence type="ECO:0000259" key="4">
    <source>
        <dbReference type="PROSITE" id="PS51485"/>
    </source>
</evidence>
<dbReference type="InterPro" id="IPR039391">
    <property type="entry name" value="Phytocyanin-like"/>
</dbReference>
<dbReference type="Pfam" id="PF02298">
    <property type="entry name" value="Cu_bind_like"/>
    <property type="match status" value="1"/>
</dbReference>
<dbReference type="OMA" id="CATEFRY"/>
<dbReference type="GO" id="GO:0046872">
    <property type="term" value="F:metal ion binding"/>
    <property type="evidence" value="ECO:0007669"/>
    <property type="project" value="UniProtKB-KW"/>
</dbReference>
<keyword evidence="2" id="KW-0186">Copper</keyword>
<keyword evidence="3" id="KW-0732">Signal</keyword>
<dbReference type="PANTHER" id="PTHR33021">
    <property type="entry name" value="BLUE COPPER PROTEIN"/>
    <property type="match status" value="1"/>
</dbReference>
<name>A0A803MM17_CHEQI</name>
<dbReference type="Gene3D" id="2.60.40.420">
    <property type="entry name" value="Cupredoxins - blue copper proteins"/>
    <property type="match status" value="1"/>
</dbReference>
<keyword evidence="6" id="KW-1185">Reference proteome</keyword>
<dbReference type="GO" id="GO:0009055">
    <property type="term" value="F:electron transfer activity"/>
    <property type="evidence" value="ECO:0007669"/>
    <property type="project" value="InterPro"/>
</dbReference>